<evidence type="ECO:0000313" key="4">
    <source>
        <dbReference type="Proteomes" id="UP000297951"/>
    </source>
</evidence>
<keyword evidence="1" id="KW-0175">Coiled coil</keyword>
<dbReference type="Gene3D" id="1.10.10.60">
    <property type="entry name" value="Homeodomain-like"/>
    <property type="match status" value="1"/>
</dbReference>
<name>A0A4Y9F5Z7_9MICC</name>
<dbReference type="GO" id="GO:0003677">
    <property type="term" value="F:DNA binding"/>
    <property type="evidence" value="ECO:0007669"/>
    <property type="project" value="InterPro"/>
</dbReference>
<dbReference type="RefSeq" id="WP_135011316.1">
    <property type="nucleotide sequence ID" value="NZ_JADGLK010000004.1"/>
</dbReference>
<dbReference type="Proteomes" id="UP000297951">
    <property type="component" value="Unassembled WGS sequence"/>
</dbReference>
<reference evidence="3 4" key="1">
    <citation type="submission" date="2019-03" db="EMBL/GenBank/DDBJ databases">
        <title>Diversity of the mouse oral microbiome.</title>
        <authorList>
            <person name="Joseph S."/>
            <person name="Aduse-Opoku J."/>
            <person name="Curtis M."/>
            <person name="Wade W."/>
            <person name="Hashim A."/>
        </authorList>
    </citation>
    <scope>NUCLEOTIDE SEQUENCE [LARGE SCALE GENOMIC DNA]</scope>
    <source>
        <strain evidence="4">irhom_31</strain>
    </source>
</reference>
<dbReference type="PROSITE" id="PS50943">
    <property type="entry name" value="HTH_CROC1"/>
    <property type="match status" value="1"/>
</dbReference>
<dbReference type="OrthoDB" id="5184241at2"/>
<evidence type="ECO:0000313" key="3">
    <source>
        <dbReference type="EMBL" id="TFU23898.1"/>
    </source>
</evidence>
<dbReference type="SUPFAM" id="SSF47413">
    <property type="entry name" value="lambda repressor-like DNA-binding domains"/>
    <property type="match status" value="1"/>
</dbReference>
<dbReference type="InterPro" id="IPR010982">
    <property type="entry name" value="Lambda_DNA-bd_dom_sf"/>
</dbReference>
<feature type="coiled-coil region" evidence="1">
    <location>
        <begin position="123"/>
        <end position="150"/>
    </location>
</feature>
<protein>
    <submittedName>
        <fullName evidence="3">Helix-turn-helix domain-containing protein</fullName>
    </submittedName>
</protein>
<dbReference type="EMBL" id="SPQC01000004">
    <property type="protein sequence ID" value="TFU23898.1"/>
    <property type="molecule type" value="Genomic_DNA"/>
</dbReference>
<dbReference type="InterPro" id="IPR001387">
    <property type="entry name" value="Cro/C1-type_HTH"/>
</dbReference>
<feature type="domain" description="HTH cro/C1-type" evidence="2">
    <location>
        <begin position="149"/>
        <end position="170"/>
    </location>
</feature>
<dbReference type="AlphaFoldDB" id="A0A4Y9F5Z7"/>
<evidence type="ECO:0000259" key="2">
    <source>
        <dbReference type="PROSITE" id="PS50943"/>
    </source>
</evidence>
<comment type="caution">
    <text evidence="3">The sequence shown here is derived from an EMBL/GenBank/DDBJ whole genome shotgun (WGS) entry which is preliminary data.</text>
</comment>
<dbReference type="Pfam" id="PF13384">
    <property type="entry name" value="HTH_23"/>
    <property type="match status" value="1"/>
</dbReference>
<sequence>MFVLTVDQVGSSGDKDRIPDLFTLVDGLEGGGAPVCPFQRTAGDEAQAVFDDPAAALVTALALVRAGHWYVGIREGSVNVPLPAETRAGAGPAFEYARRAVERAKKTKGRCCFAGSVAVAQLVDRALSLLARLEIDRQETRQQAGEMARQGLSQKQIAEKLGISQSAVSQRLSEGYWSETRALIDELVEILR</sequence>
<gene>
    <name evidence="3" type="ORF">E4U03_02015</name>
</gene>
<organism evidence="3 4">
    <name type="scientific">Rothia nasimurium</name>
    <dbReference type="NCBI Taxonomy" id="85336"/>
    <lineage>
        <taxon>Bacteria</taxon>
        <taxon>Bacillati</taxon>
        <taxon>Actinomycetota</taxon>
        <taxon>Actinomycetes</taxon>
        <taxon>Micrococcales</taxon>
        <taxon>Micrococcaceae</taxon>
        <taxon>Rothia</taxon>
    </lineage>
</organism>
<proteinExistence type="predicted"/>
<accession>A0A4Y9F5Z7</accession>
<evidence type="ECO:0000256" key="1">
    <source>
        <dbReference type="SAM" id="Coils"/>
    </source>
</evidence>